<keyword evidence="1" id="KW-0812">Transmembrane</keyword>
<dbReference type="OrthoDB" id="406457at2759"/>
<protein>
    <submittedName>
        <fullName evidence="2">Uncharacterized protein</fullName>
    </submittedName>
</protein>
<dbReference type="AlphaFoldDB" id="A0A812MFL2"/>
<gene>
    <name evidence="2" type="ORF">SNAT2548_LOCUS13726</name>
</gene>
<proteinExistence type="predicted"/>
<comment type="caution">
    <text evidence="2">The sequence shown here is derived from an EMBL/GenBank/DDBJ whole genome shotgun (WGS) entry which is preliminary data.</text>
</comment>
<name>A0A812MFL2_9DINO</name>
<evidence type="ECO:0000313" key="3">
    <source>
        <dbReference type="Proteomes" id="UP000604046"/>
    </source>
</evidence>
<accession>A0A812MFL2</accession>
<evidence type="ECO:0000256" key="1">
    <source>
        <dbReference type="SAM" id="Phobius"/>
    </source>
</evidence>
<feature type="transmembrane region" description="Helical" evidence="1">
    <location>
        <begin position="32"/>
        <end position="50"/>
    </location>
</feature>
<evidence type="ECO:0000313" key="2">
    <source>
        <dbReference type="EMBL" id="CAE7261936.1"/>
    </source>
</evidence>
<reference evidence="2" key="1">
    <citation type="submission" date="2021-02" db="EMBL/GenBank/DDBJ databases">
        <authorList>
            <person name="Dougan E. K."/>
            <person name="Rhodes N."/>
            <person name="Thang M."/>
            <person name="Chan C."/>
        </authorList>
    </citation>
    <scope>NUCLEOTIDE SEQUENCE</scope>
</reference>
<keyword evidence="3" id="KW-1185">Reference proteome</keyword>
<keyword evidence="1" id="KW-1133">Transmembrane helix</keyword>
<sequence length="191" mass="21740">MHEKIWPQFSVPKIEFFQQLGKAKGGDKFQAAWLPTSVMLSAVLTIVYLLSNTKRGPKYREMAFKILREIIEQVFALADASAKLDVMHVSIHGAVSWPQCSLRSPRQELWCNKASWSQRFEAAWAWDLNSDKAPWVTTTREKPHLADWIAFCLDQPLKHKQKVLMELQPGVLSMLSQLAFCLDEAALVSLG</sequence>
<organism evidence="2 3">
    <name type="scientific">Symbiodinium natans</name>
    <dbReference type="NCBI Taxonomy" id="878477"/>
    <lineage>
        <taxon>Eukaryota</taxon>
        <taxon>Sar</taxon>
        <taxon>Alveolata</taxon>
        <taxon>Dinophyceae</taxon>
        <taxon>Suessiales</taxon>
        <taxon>Symbiodiniaceae</taxon>
        <taxon>Symbiodinium</taxon>
    </lineage>
</organism>
<keyword evidence="1" id="KW-0472">Membrane</keyword>
<dbReference type="Proteomes" id="UP000604046">
    <property type="component" value="Unassembled WGS sequence"/>
</dbReference>
<dbReference type="EMBL" id="CAJNDS010001491">
    <property type="protein sequence ID" value="CAE7261936.1"/>
    <property type="molecule type" value="Genomic_DNA"/>
</dbReference>